<feature type="region of interest" description="Disordered" evidence="1">
    <location>
        <begin position="26"/>
        <end position="128"/>
    </location>
</feature>
<reference evidence="2 3" key="1">
    <citation type="journal article" date="2010" name="Proc. Natl. Acad. Sci. U.S.A.">
        <title>Insights into evolution of multicellular fungi from the assembled chromosomes of the mushroom Coprinopsis cinerea (Coprinus cinereus).</title>
        <authorList>
            <person name="Stajich J.E."/>
            <person name="Wilke S.K."/>
            <person name="Ahren D."/>
            <person name="Au C.H."/>
            <person name="Birren B.W."/>
            <person name="Borodovsky M."/>
            <person name="Burns C."/>
            <person name="Canback B."/>
            <person name="Casselton L.A."/>
            <person name="Cheng C.K."/>
            <person name="Deng J."/>
            <person name="Dietrich F.S."/>
            <person name="Fargo D.C."/>
            <person name="Farman M.L."/>
            <person name="Gathman A.C."/>
            <person name="Goldberg J."/>
            <person name="Guigo R."/>
            <person name="Hoegger P.J."/>
            <person name="Hooker J.B."/>
            <person name="Huggins A."/>
            <person name="James T.Y."/>
            <person name="Kamada T."/>
            <person name="Kilaru S."/>
            <person name="Kodira C."/>
            <person name="Kues U."/>
            <person name="Kupfer D."/>
            <person name="Kwan H.S."/>
            <person name="Lomsadze A."/>
            <person name="Li W."/>
            <person name="Lilly W.W."/>
            <person name="Ma L.J."/>
            <person name="Mackey A.J."/>
            <person name="Manning G."/>
            <person name="Martin F."/>
            <person name="Muraguchi H."/>
            <person name="Natvig D.O."/>
            <person name="Palmerini H."/>
            <person name="Ramesh M.A."/>
            <person name="Rehmeyer C.J."/>
            <person name="Roe B.A."/>
            <person name="Shenoy N."/>
            <person name="Stanke M."/>
            <person name="Ter-Hovhannisyan V."/>
            <person name="Tunlid A."/>
            <person name="Velagapudi R."/>
            <person name="Vision T.J."/>
            <person name="Zeng Q."/>
            <person name="Zolan M.E."/>
            <person name="Pukkila P.J."/>
        </authorList>
    </citation>
    <scope>NUCLEOTIDE SEQUENCE [LARGE SCALE GENOMIC DNA]</scope>
    <source>
        <strain evidence="3">Okayama-7 / 130 / ATCC MYA-4618 / FGSC 9003</strain>
    </source>
</reference>
<dbReference type="RefSeq" id="XP_001828656.1">
    <property type="nucleotide sequence ID" value="XM_001828604.1"/>
</dbReference>
<evidence type="ECO:0000256" key="1">
    <source>
        <dbReference type="SAM" id="MobiDB-lite"/>
    </source>
</evidence>
<protein>
    <submittedName>
        <fullName evidence="2">Uncharacterized protein</fullName>
    </submittedName>
</protein>
<evidence type="ECO:0000313" key="3">
    <source>
        <dbReference type="Proteomes" id="UP000001861"/>
    </source>
</evidence>
<proteinExistence type="predicted"/>
<feature type="compositionally biased region" description="Acidic residues" evidence="1">
    <location>
        <begin position="110"/>
        <end position="128"/>
    </location>
</feature>
<dbReference type="InParanoid" id="A8N1A7"/>
<sequence length="128" mass="14534">MRALQQWSSYGPEDLAYSDDVECQAEAMREEDERDRKKVEKAEEDDSDYFESSQATEYDYSSSQTSGSSHGTLTQESSCNWDDGTAYSSSQDHIPDNGRKQLNPWSASVADEEYVDDLLEDTDDDDDE</sequence>
<feature type="compositionally biased region" description="Polar residues" evidence="1">
    <location>
        <begin position="50"/>
        <end position="60"/>
    </location>
</feature>
<dbReference type="VEuPathDB" id="FungiDB:CC1G_10528"/>
<name>A8N1A7_COPC7</name>
<dbReference type="KEGG" id="cci:CC1G_10528"/>
<gene>
    <name evidence="2" type="ORF">CC1G_10528</name>
</gene>
<comment type="caution">
    <text evidence="2">The sequence shown here is derived from an EMBL/GenBank/DDBJ whole genome shotgun (WGS) entry which is preliminary data.</text>
</comment>
<evidence type="ECO:0000313" key="2">
    <source>
        <dbReference type="EMBL" id="EAU93160.1"/>
    </source>
</evidence>
<keyword evidence="3" id="KW-1185">Reference proteome</keyword>
<dbReference type="Proteomes" id="UP000001861">
    <property type="component" value="Unassembled WGS sequence"/>
</dbReference>
<feature type="region of interest" description="Disordered" evidence="1">
    <location>
        <begin position="1"/>
        <end position="20"/>
    </location>
</feature>
<dbReference type="AlphaFoldDB" id="A8N1A7"/>
<accession>A8N1A7</accession>
<feature type="compositionally biased region" description="Low complexity" evidence="1">
    <location>
        <begin position="61"/>
        <end position="75"/>
    </location>
</feature>
<feature type="compositionally biased region" description="Polar residues" evidence="1">
    <location>
        <begin position="76"/>
        <end position="92"/>
    </location>
</feature>
<organism evidence="2 3">
    <name type="scientific">Coprinopsis cinerea (strain Okayama-7 / 130 / ATCC MYA-4618 / FGSC 9003)</name>
    <name type="common">Inky cap fungus</name>
    <name type="synonym">Hormographiella aspergillata</name>
    <dbReference type="NCBI Taxonomy" id="240176"/>
    <lineage>
        <taxon>Eukaryota</taxon>
        <taxon>Fungi</taxon>
        <taxon>Dikarya</taxon>
        <taxon>Basidiomycota</taxon>
        <taxon>Agaricomycotina</taxon>
        <taxon>Agaricomycetes</taxon>
        <taxon>Agaricomycetidae</taxon>
        <taxon>Agaricales</taxon>
        <taxon>Agaricineae</taxon>
        <taxon>Psathyrellaceae</taxon>
        <taxon>Coprinopsis</taxon>
    </lineage>
</organism>
<dbReference type="EMBL" id="AACS02000001">
    <property type="protein sequence ID" value="EAU93160.1"/>
    <property type="molecule type" value="Genomic_DNA"/>
</dbReference>
<dbReference type="GeneID" id="6005081"/>